<dbReference type="InterPro" id="IPR024079">
    <property type="entry name" value="MetalloPept_cat_dom_sf"/>
</dbReference>
<keyword evidence="6 9" id="KW-0482">Metalloprotease</keyword>
<evidence type="ECO:0000256" key="8">
    <source>
        <dbReference type="ARBA" id="ARBA00026100"/>
    </source>
</evidence>
<organism evidence="12 13">
    <name type="scientific">Candidatus Kaiserbacteria bacterium RIFCSPHIGHO2_02_FULL_50_50</name>
    <dbReference type="NCBI Taxonomy" id="1798492"/>
    <lineage>
        <taxon>Bacteria</taxon>
        <taxon>Candidatus Kaiseribacteriota</taxon>
    </lineage>
</organism>
<dbReference type="Gene3D" id="1.10.1370.10">
    <property type="entry name" value="Neurolysin, domain 3"/>
    <property type="match status" value="1"/>
</dbReference>
<keyword evidence="3 9" id="KW-0479">Metal-binding</keyword>
<evidence type="ECO:0000256" key="1">
    <source>
        <dbReference type="ARBA" id="ARBA00006040"/>
    </source>
</evidence>
<comment type="catalytic activity">
    <reaction evidence="7">
        <text>Hydrolysis of oligopeptides, with broad specificity. Gly or Ala commonly occur as P1 or P1' residues, but more distant residues are also important, as is shown by the fact that Z-Gly-Pro-Gly-|-Gly-Pro-Ala is cleaved, but not Z-(Gly)(5).</text>
        <dbReference type="EC" id="3.4.24.70"/>
    </reaction>
</comment>
<dbReference type="EC" id="3.4.24.70" evidence="8"/>
<dbReference type="GO" id="GO:0046872">
    <property type="term" value="F:metal ion binding"/>
    <property type="evidence" value="ECO:0007669"/>
    <property type="project" value="UniProtKB-UniRule"/>
</dbReference>
<evidence type="ECO:0000313" key="13">
    <source>
        <dbReference type="Proteomes" id="UP000178794"/>
    </source>
</evidence>
<evidence type="ECO:0000256" key="6">
    <source>
        <dbReference type="ARBA" id="ARBA00023049"/>
    </source>
</evidence>
<keyword evidence="2 9" id="KW-0645">Protease</keyword>
<protein>
    <recommendedName>
        <fullName evidence="8">oligopeptidase A</fullName>
        <ecNumber evidence="8">3.4.24.70</ecNumber>
    </recommendedName>
</protein>
<dbReference type="Proteomes" id="UP000178794">
    <property type="component" value="Unassembled WGS sequence"/>
</dbReference>
<name>A0A1F6DFS1_9BACT</name>
<dbReference type="PANTHER" id="PTHR43660:SF1">
    <property type="entry name" value="DIPEPTIDYL CARBOXYPEPTIDASE"/>
    <property type="match status" value="1"/>
</dbReference>
<dbReference type="InterPro" id="IPR045666">
    <property type="entry name" value="OpdA_N"/>
</dbReference>
<accession>A0A1F6DFS1</accession>
<dbReference type="InterPro" id="IPR001567">
    <property type="entry name" value="Pept_M3A_M3B_dom"/>
</dbReference>
<dbReference type="Gene3D" id="1.10.1370.40">
    <property type="match status" value="1"/>
</dbReference>
<feature type="domain" description="Peptidase M3A/M3B catalytic" evidence="10">
    <location>
        <begin position="225"/>
        <end position="673"/>
    </location>
</feature>
<gene>
    <name evidence="12" type="ORF">A3C89_00730</name>
</gene>
<keyword evidence="4 9" id="KW-0378">Hydrolase</keyword>
<evidence type="ECO:0000256" key="4">
    <source>
        <dbReference type="ARBA" id="ARBA00022801"/>
    </source>
</evidence>
<feature type="domain" description="Oligopeptidase A N-terminal" evidence="11">
    <location>
        <begin position="66"/>
        <end position="147"/>
    </location>
</feature>
<comment type="caution">
    <text evidence="12">The sequence shown here is derived from an EMBL/GenBank/DDBJ whole genome shotgun (WGS) entry which is preliminary data.</text>
</comment>
<dbReference type="GO" id="GO:0004222">
    <property type="term" value="F:metalloendopeptidase activity"/>
    <property type="evidence" value="ECO:0007669"/>
    <property type="project" value="UniProtKB-EC"/>
</dbReference>
<comment type="similarity">
    <text evidence="1 9">Belongs to the peptidase M3 family.</text>
</comment>
<dbReference type="EMBL" id="MFLF01000008">
    <property type="protein sequence ID" value="OGG60273.1"/>
    <property type="molecule type" value="Genomic_DNA"/>
</dbReference>
<dbReference type="InterPro" id="IPR045090">
    <property type="entry name" value="Pept_M3A_M3B"/>
</dbReference>
<dbReference type="SUPFAM" id="SSF55486">
    <property type="entry name" value="Metalloproteases ('zincins'), catalytic domain"/>
    <property type="match status" value="1"/>
</dbReference>
<keyword evidence="5 9" id="KW-0862">Zinc</keyword>
<proteinExistence type="inferred from homology"/>
<dbReference type="InterPro" id="IPR024077">
    <property type="entry name" value="Neurolysin/TOP_dom2"/>
</dbReference>
<sequence length="681" mass="75931">MKYEIRDGLTLPVWETFDAAKTLAELQRLYDNGRAFADHVASIASPTFADINADEDNDNEIARLRGPLHHLFMTMKEKYPQLKEAVDAVNALDVQYSADMVFHAGLFAAIKEVRARDDFTTLTAEQQRIVLKAIESFTLAGADLPKKEQDELRDINQELASLATTFANNVTTSTDAWSLHVPMKACRRLEGIPEAVQSAMRDAAKKKGLDGALITLGISDTMAVLEHAHSRWLRKEVWTARYARASSLSRVAKDADNGALMPRILMLRARKAKLLGFLSFNELSLATKAARDVGVEGVADFLHTIGVAAQSSAQADFATWQGKAKELGINELKPWDNAYISNIIANEKFQFDSEKVRTYFPLSKVLAKLSEILENWWGVTLSPIEGASVWHESVTAFAVKNKQGKTVAGLYMDLFERTGKQGGAWMDSALSRRVVNGEVTQLPVAHLVGNFRKPASGEACLSHDEMITLFHESGHVFHHLLAETSYAATSMMHVEWDTVELPSQFFENWCWEREVLKEMSAHHESGKPIPDELLDALIAQRHWESGSMVARQVLSGFFDWFAHLYACDTEDKLLALYTDLSQEILMRPSHPELRVPHSFTHIFSGGYAAGYCSYMIAEGYVADVYAAFKEEGGLTNAAVAERYRKEILAPGASRSMTESFRAFRGRDLDPSKLIPYLGLAK</sequence>
<dbReference type="Pfam" id="PF01432">
    <property type="entry name" value="Peptidase_M3"/>
    <property type="match status" value="1"/>
</dbReference>
<dbReference type="Gene3D" id="3.40.390.10">
    <property type="entry name" value="Collagenase (Catalytic Domain)"/>
    <property type="match status" value="1"/>
</dbReference>
<evidence type="ECO:0000259" key="10">
    <source>
        <dbReference type="Pfam" id="PF01432"/>
    </source>
</evidence>
<evidence type="ECO:0000256" key="5">
    <source>
        <dbReference type="ARBA" id="ARBA00022833"/>
    </source>
</evidence>
<reference evidence="12 13" key="1">
    <citation type="journal article" date="2016" name="Nat. Commun.">
        <title>Thousands of microbial genomes shed light on interconnected biogeochemical processes in an aquifer system.</title>
        <authorList>
            <person name="Anantharaman K."/>
            <person name="Brown C.T."/>
            <person name="Hug L.A."/>
            <person name="Sharon I."/>
            <person name="Castelle C.J."/>
            <person name="Probst A.J."/>
            <person name="Thomas B.C."/>
            <person name="Singh A."/>
            <person name="Wilkins M.J."/>
            <person name="Karaoz U."/>
            <person name="Brodie E.L."/>
            <person name="Williams K.H."/>
            <person name="Hubbard S.S."/>
            <person name="Banfield J.F."/>
        </authorList>
    </citation>
    <scope>NUCLEOTIDE SEQUENCE [LARGE SCALE GENOMIC DNA]</scope>
</reference>
<comment type="cofactor">
    <cofactor evidence="9">
        <name>Zn(2+)</name>
        <dbReference type="ChEBI" id="CHEBI:29105"/>
    </cofactor>
    <text evidence="9">Binds 1 zinc ion.</text>
</comment>
<dbReference type="InterPro" id="IPR034005">
    <property type="entry name" value="M3A_DCP"/>
</dbReference>
<evidence type="ECO:0000256" key="2">
    <source>
        <dbReference type="ARBA" id="ARBA00022670"/>
    </source>
</evidence>
<dbReference type="AlphaFoldDB" id="A0A1F6DFS1"/>
<evidence type="ECO:0000256" key="7">
    <source>
        <dbReference type="ARBA" id="ARBA00024603"/>
    </source>
</evidence>
<dbReference type="Pfam" id="PF19310">
    <property type="entry name" value="TOP_N"/>
    <property type="match status" value="1"/>
</dbReference>
<dbReference type="GO" id="GO:0006508">
    <property type="term" value="P:proteolysis"/>
    <property type="evidence" value="ECO:0007669"/>
    <property type="project" value="UniProtKB-KW"/>
</dbReference>
<evidence type="ECO:0000256" key="9">
    <source>
        <dbReference type="RuleBase" id="RU003435"/>
    </source>
</evidence>
<evidence type="ECO:0000256" key="3">
    <source>
        <dbReference type="ARBA" id="ARBA00022723"/>
    </source>
</evidence>
<evidence type="ECO:0000259" key="11">
    <source>
        <dbReference type="Pfam" id="PF19310"/>
    </source>
</evidence>
<evidence type="ECO:0000313" key="12">
    <source>
        <dbReference type="EMBL" id="OGG60273.1"/>
    </source>
</evidence>
<dbReference type="CDD" id="cd06456">
    <property type="entry name" value="M3A_DCP"/>
    <property type="match status" value="1"/>
</dbReference>
<dbReference type="PANTHER" id="PTHR43660">
    <property type="entry name" value="DIPEPTIDYL CARBOXYPEPTIDASE"/>
    <property type="match status" value="1"/>
</dbReference>